<dbReference type="AlphaFoldDB" id="A0AAV7HXI8"/>
<organism evidence="2 3">
    <name type="scientific">Cotesia glomerata</name>
    <name type="common">Lepidopteran parasitic wasp</name>
    <name type="synonym">Apanteles glomeratus</name>
    <dbReference type="NCBI Taxonomy" id="32391"/>
    <lineage>
        <taxon>Eukaryota</taxon>
        <taxon>Metazoa</taxon>
        <taxon>Ecdysozoa</taxon>
        <taxon>Arthropoda</taxon>
        <taxon>Hexapoda</taxon>
        <taxon>Insecta</taxon>
        <taxon>Pterygota</taxon>
        <taxon>Neoptera</taxon>
        <taxon>Endopterygota</taxon>
        <taxon>Hymenoptera</taxon>
        <taxon>Apocrita</taxon>
        <taxon>Ichneumonoidea</taxon>
        <taxon>Braconidae</taxon>
        <taxon>Microgastrinae</taxon>
        <taxon>Cotesia</taxon>
    </lineage>
</organism>
<feature type="compositionally biased region" description="Basic and acidic residues" evidence="1">
    <location>
        <begin position="320"/>
        <end position="329"/>
    </location>
</feature>
<dbReference type="GO" id="GO:0035253">
    <property type="term" value="C:ciliary rootlet"/>
    <property type="evidence" value="ECO:0007669"/>
    <property type="project" value="TreeGrafter"/>
</dbReference>
<dbReference type="GO" id="GO:0003341">
    <property type="term" value="P:cilium movement"/>
    <property type="evidence" value="ECO:0007669"/>
    <property type="project" value="InterPro"/>
</dbReference>
<proteinExistence type="predicted"/>
<feature type="region of interest" description="Disordered" evidence="1">
    <location>
        <begin position="308"/>
        <end position="333"/>
    </location>
</feature>
<dbReference type="Proteomes" id="UP000826195">
    <property type="component" value="Unassembled WGS sequence"/>
</dbReference>
<dbReference type="InterPro" id="IPR033192">
    <property type="entry name" value="ODAD3"/>
</dbReference>
<gene>
    <name evidence="2" type="ORF">KQX54_014696</name>
</gene>
<sequence length="441" mass="52125">MKEFFDLKLECTILMNKYDEQNQLRDPDPHQQKLASLYQKYVANRNAAESIRNTYLAMIKILKKDTVYFNAIINALKEDKMEQCKVLLRAIFMGQLAAEELDDTREKYKKMARDVWKNMKERERTLNILRSRVENLWADIRELVRVESDPILEVMDRQPADNDHDDDGLERHIKLLEETFDKVKETLMARSYEELFDRFEEQARQKKHLLKKLEDNLEVRESLINKRNCATLILADLNNSLISTSGEYDKYKADKKEILEEIKIAKKREDDFIKSEKSREELLINIKCALQNILAMMVFIRPGWGGVKKSPREKKRDRRKTSESSDGKASRKSKAQFIEQVEYHLEKFDPDVLTLLNQVTKKANMLFGLSNFEMTPEEKEKAKNLYQSYVAEKRSKIYYENDVVERKEITVEHEIIDLSVISRSDIKNQSKNLIEMCTRLD</sequence>
<protein>
    <submittedName>
        <fullName evidence="2">Uncharacterized protein</fullName>
    </submittedName>
</protein>
<comment type="caution">
    <text evidence="2">The sequence shown here is derived from an EMBL/GenBank/DDBJ whole genome shotgun (WGS) entry which is preliminary data.</text>
</comment>
<keyword evidence="3" id="KW-1185">Reference proteome</keyword>
<accession>A0AAV7HXI8</accession>
<dbReference type="GO" id="GO:0097542">
    <property type="term" value="C:ciliary tip"/>
    <property type="evidence" value="ECO:0007669"/>
    <property type="project" value="TreeGrafter"/>
</dbReference>
<dbReference type="GO" id="GO:0036158">
    <property type="term" value="P:outer dynein arm assembly"/>
    <property type="evidence" value="ECO:0007669"/>
    <property type="project" value="InterPro"/>
</dbReference>
<feature type="compositionally biased region" description="Basic residues" evidence="1">
    <location>
        <begin position="309"/>
        <end position="319"/>
    </location>
</feature>
<evidence type="ECO:0000313" key="2">
    <source>
        <dbReference type="EMBL" id="KAH0535186.1"/>
    </source>
</evidence>
<dbReference type="GO" id="GO:0036064">
    <property type="term" value="C:ciliary basal body"/>
    <property type="evidence" value="ECO:0007669"/>
    <property type="project" value="TreeGrafter"/>
</dbReference>
<name>A0AAV7HXI8_COTGL</name>
<evidence type="ECO:0000313" key="3">
    <source>
        <dbReference type="Proteomes" id="UP000826195"/>
    </source>
</evidence>
<dbReference type="EMBL" id="JAHXZJ010002982">
    <property type="protein sequence ID" value="KAH0535186.1"/>
    <property type="molecule type" value="Genomic_DNA"/>
</dbReference>
<reference evidence="2 3" key="1">
    <citation type="journal article" date="2021" name="J. Hered.">
        <title>A chromosome-level genome assembly of the parasitoid wasp, Cotesia glomerata (Hymenoptera: Braconidae).</title>
        <authorList>
            <person name="Pinto B.J."/>
            <person name="Weis J.J."/>
            <person name="Gamble T."/>
            <person name="Ode P.J."/>
            <person name="Paul R."/>
            <person name="Zaspel J.M."/>
        </authorList>
    </citation>
    <scope>NUCLEOTIDE SEQUENCE [LARGE SCALE GENOMIC DNA]</scope>
    <source>
        <strain evidence="2">CgM1</strain>
    </source>
</reference>
<evidence type="ECO:0000256" key="1">
    <source>
        <dbReference type="SAM" id="MobiDB-lite"/>
    </source>
</evidence>
<dbReference type="PANTHER" id="PTHR46518">
    <property type="entry name" value="COILED-COIL DOMAIN-CONTAINING PROTEIN 151"/>
    <property type="match status" value="1"/>
</dbReference>
<dbReference type="PANTHER" id="PTHR46518:SF1">
    <property type="entry name" value="OUTER DYNEIN ARM-DOCKING COMPLEX SUBUNIT 3"/>
    <property type="match status" value="1"/>
</dbReference>